<evidence type="ECO:0000313" key="1">
    <source>
        <dbReference type="EMBL" id="SEP75496.1"/>
    </source>
</evidence>
<gene>
    <name evidence="1" type="ORF">SAMN04488038_101388</name>
</gene>
<protein>
    <submittedName>
        <fullName evidence="1">Uncharacterized protein</fullName>
    </submittedName>
</protein>
<sequence length="155" mass="16906">MPSLARAFAWSGRILVSSTLLGCAGCLAPGGTHDTQDSAAFFAEALQATPVQRQRLWTRQRQAPDGSDRALRLALLQSLPGHSGYAPEQAQRRLQALAQGGDADAALARLRLDELAQARACSAEQARLQRKLWRLVDIEHTLDEEGHERPTDSAR</sequence>
<reference evidence="1 2" key="1">
    <citation type="submission" date="2016-10" db="EMBL/GenBank/DDBJ databases">
        <authorList>
            <person name="de Groot N.N."/>
        </authorList>
    </citation>
    <scope>NUCLEOTIDE SEQUENCE [LARGE SCALE GENOMIC DNA]</scope>
    <source>
        <strain evidence="1 2">DSM 25927</strain>
    </source>
</reference>
<dbReference type="STRING" id="489703.SAMN04488038_101388"/>
<keyword evidence="2" id="KW-1185">Reference proteome</keyword>
<organism evidence="1 2">
    <name type="scientific">Solimonas aquatica</name>
    <dbReference type="NCBI Taxonomy" id="489703"/>
    <lineage>
        <taxon>Bacteria</taxon>
        <taxon>Pseudomonadati</taxon>
        <taxon>Pseudomonadota</taxon>
        <taxon>Gammaproteobacteria</taxon>
        <taxon>Nevskiales</taxon>
        <taxon>Nevskiaceae</taxon>
        <taxon>Solimonas</taxon>
    </lineage>
</organism>
<proteinExistence type="predicted"/>
<accession>A0A1H9AFJ5</accession>
<dbReference type="AlphaFoldDB" id="A0A1H9AFJ5"/>
<dbReference type="Proteomes" id="UP000199233">
    <property type="component" value="Unassembled WGS sequence"/>
</dbReference>
<evidence type="ECO:0000313" key="2">
    <source>
        <dbReference type="Proteomes" id="UP000199233"/>
    </source>
</evidence>
<name>A0A1H9AFJ5_9GAMM</name>
<dbReference type="EMBL" id="FOFS01000001">
    <property type="protein sequence ID" value="SEP75496.1"/>
    <property type="molecule type" value="Genomic_DNA"/>
</dbReference>